<reference evidence="1 2" key="1">
    <citation type="journal article" date="2016" name="Nat. Commun.">
        <title>Thousands of microbial genomes shed light on interconnected biogeochemical processes in an aquifer system.</title>
        <authorList>
            <person name="Anantharaman K."/>
            <person name="Brown C.T."/>
            <person name="Hug L.A."/>
            <person name="Sharon I."/>
            <person name="Castelle C.J."/>
            <person name="Probst A.J."/>
            <person name="Thomas B.C."/>
            <person name="Singh A."/>
            <person name="Wilkins M.J."/>
            <person name="Karaoz U."/>
            <person name="Brodie E.L."/>
            <person name="Williams K.H."/>
            <person name="Hubbard S.S."/>
            <person name="Banfield J.F."/>
        </authorList>
    </citation>
    <scope>NUCLEOTIDE SEQUENCE [LARGE SCALE GENOMIC DNA]</scope>
</reference>
<evidence type="ECO:0000313" key="2">
    <source>
        <dbReference type="Proteomes" id="UP000177346"/>
    </source>
</evidence>
<gene>
    <name evidence="1" type="ORF">A3B19_00125</name>
</gene>
<dbReference type="AlphaFoldDB" id="A0A1F5XF95"/>
<comment type="caution">
    <text evidence="1">The sequence shown here is derived from an EMBL/GenBank/DDBJ whole genome shotgun (WGS) entry which is preliminary data.</text>
</comment>
<name>A0A1F5XF95_9BACT</name>
<organism evidence="1 2">
    <name type="scientific">Candidatus Giovannonibacteria bacterium RIFCSPLOWO2_01_FULL_46_32</name>
    <dbReference type="NCBI Taxonomy" id="1798353"/>
    <lineage>
        <taxon>Bacteria</taxon>
        <taxon>Candidatus Giovannoniibacteriota</taxon>
    </lineage>
</organism>
<evidence type="ECO:0000313" key="1">
    <source>
        <dbReference type="EMBL" id="OGF86605.1"/>
    </source>
</evidence>
<accession>A0A1F5XF95</accession>
<proteinExistence type="predicted"/>
<protein>
    <submittedName>
        <fullName evidence="1">Uncharacterized protein</fullName>
    </submittedName>
</protein>
<dbReference type="EMBL" id="MFIF01000014">
    <property type="protein sequence ID" value="OGF86605.1"/>
    <property type="molecule type" value="Genomic_DNA"/>
</dbReference>
<sequence length="74" mass="8642">MVTVTIPKKEYEELVEKRVKYEWLKQIIEGNTFASPPIKNANEVLAAFKSTKKYSRAFLESLKVGLKRSSYFRI</sequence>
<dbReference type="Proteomes" id="UP000177346">
    <property type="component" value="Unassembled WGS sequence"/>
</dbReference>